<keyword evidence="3" id="KW-1185">Reference proteome</keyword>
<dbReference type="PROSITE" id="PS00436">
    <property type="entry name" value="PEROXIDASE_2"/>
    <property type="match status" value="1"/>
</dbReference>
<gene>
    <name evidence="2" type="ORF">OIU84_010814</name>
</gene>
<organism evidence="2 3">
    <name type="scientific">Salix udensis</name>
    <dbReference type="NCBI Taxonomy" id="889485"/>
    <lineage>
        <taxon>Eukaryota</taxon>
        <taxon>Viridiplantae</taxon>
        <taxon>Streptophyta</taxon>
        <taxon>Embryophyta</taxon>
        <taxon>Tracheophyta</taxon>
        <taxon>Spermatophyta</taxon>
        <taxon>Magnoliopsida</taxon>
        <taxon>eudicotyledons</taxon>
        <taxon>Gunneridae</taxon>
        <taxon>Pentapetalae</taxon>
        <taxon>rosids</taxon>
        <taxon>fabids</taxon>
        <taxon>Malpighiales</taxon>
        <taxon>Salicaceae</taxon>
        <taxon>Saliceae</taxon>
        <taxon>Salix</taxon>
    </lineage>
</organism>
<dbReference type="PANTHER" id="PTHR31356:SF59">
    <property type="entry name" value="L-ASCORBATE PEROXIDASE 1, CYTOSOLIC"/>
    <property type="match status" value="1"/>
</dbReference>
<dbReference type="GO" id="GO:0004601">
    <property type="term" value="F:peroxidase activity"/>
    <property type="evidence" value="ECO:0007669"/>
    <property type="project" value="InterPro"/>
</dbReference>
<dbReference type="GO" id="GO:0020037">
    <property type="term" value="F:heme binding"/>
    <property type="evidence" value="ECO:0007669"/>
    <property type="project" value="InterPro"/>
</dbReference>
<keyword evidence="1" id="KW-0560">Oxidoreductase</keyword>
<protein>
    <recommendedName>
        <fullName evidence="4">Plant heme peroxidase family profile domain-containing protein</fullName>
    </recommendedName>
</protein>
<dbReference type="EMBL" id="JAPFFJ010000016">
    <property type="protein sequence ID" value="KAJ6407385.1"/>
    <property type="molecule type" value="Genomic_DNA"/>
</dbReference>
<proteinExistence type="predicted"/>
<dbReference type="PANTHER" id="PTHR31356">
    <property type="entry name" value="THYLAKOID LUMENAL 29 KDA PROTEIN, CHLOROPLASTIC-RELATED"/>
    <property type="match status" value="1"/>
</dbReference>
<dbReference type="InterPro" id="IPR044831">
    <property type="entry name" value="Ccp1-like"/>
</dbReference>
<dbReference type="PRINTS" id="PR00459">
    <property type="entry name" value="ASPEROXIDASE"/>
</dbReference>
<reference evidence="2 3" key="1">
    <citation type="journal article" date="2023" name="Int. J. Mol. Sci.">
        <title>De Novo Assembly and Annotation of 11 Diverse Shrub Willow (Salix) Genomes Reveals Novel Gene Organization in Sex-Linked Regions.</title>
        <authorList>
            <person name="Hyden B."/>
            <person name="Feng K."/>
            <person name="Yates T.B."/>
            <person name="Jawdy S."/>
            <person name="Cereghino C."/>
            <person name="Smart L.B."/>
            <person name="Muchero W."/>
        </authorList>
    </citation>
    <scope>NUCLEOTIDE SEQUENCE [LARGE SCALE GENOMIC DNA]</scope>
    <source>
        <tissue evidence="2">Shoot tip</tissue>
    </source>
</reference>
<dbReference type="InterPro" id="IPR010255">
    <property type="entry name" value="Haem_peroxidase_sf"/>
</dbReference>
<dbReference type="GO" id="GO:0034599">
    <property type="term" value="P:cellular response to oxidative stress"/>
    <property type="evidence" value="ECO:0007669"/>
    <property type="project" value="InterPro"/>
</dbReference>
<name>A0AAD6JNQ6_9ROSI</name>
<dbReference type="AlphaFoldDB" id="A0AAD6JNQ6"/>
<dbReference type="InterPro" id="IPR002207">
    <property type="entry name" value="Peroxidase_I"/>
</dbReference>
<dbReference type="Proteomes" id="UP001162972">
    <property type="component" value="Chromosome 6"/>
</dbReference>
<dbReference type="InterPro" id="IPR019794">
    <property type="entry name" value="Peroxidases_AS"/>
</dbReference>
<dbReference type="GO" id="GO:0042744">
    <property type="term" value="P:hydrogen peroxide catabolic process"/>
    <property type="evidence" value="ECO:0007669"/>
    <property type="project" value="TreeGrafter"/>
</dbReference>
<comment type="caution">
    <text evidence="2">The sequence shown here is derived from an EMBL/GenBank/DDBJ whole genome shotgun (WGS) entry which is preliminary data.</text>
</comment>
<accession>A0AAD6JNQ6</accession>
<dbReference type="GO" id="GO:0000302">
    <property type="term" value="P:response to reactive oxygen species"/>
    <property type="evidence" value="ECO:0007669"/>
    <property type="project" value="TreeGrafter"/>
</dbReference>
<dbReference type="Gene3D" id="1.10.520.10">
    <property type="match status" value="1"/>
</dbReference>
<dbReference type="SUPFAM" id="SSF48113">
    <property type="entry name" value="Heme-dependent peroxidases"/>
    <property type="match status" value="1"/>
</dbReference>
<evidence type="ECO:0000313" key="3">
    <source>
        <dbReference type="Proteomes" id="UP001162972"/>
    </source>
</evidence>
<dbReference type="GO" id="GO:0009507">
    <property type="term" value="C:chloroplast"/>
    <property type="evidence" value="ECO:0007669"/>
    <property type="project" value="TreeGrafter"/>
</dbReference>
<sequence>MRKQWRNARGNSEASSLKNTAPLMLRLAWHSAGTFDVHTKTGGLMNLLMELTMDLLAGVVAVEVTGGPEIPFSP</sequence>
<evidence type="ECO:0008006" key="4">
    <source>
        <dbReference type="Google" id="ProtNLM"/>
    </source>
</evidence>
<evidence type="ECO:0000256" key="1">
    <source>
        <dbReference type="ARBA" id="ARBA00023002"/>
    </source>
</evidence>
<evidence type="ECO:0000313" key="2">
    <source>
        <dbReference type="EMBL" id="KAJ6407385.1"/>
    </source>
</evidence>